<name>A0A0B5QS28_CLOBE</name>
<evidence type="ECO:0000313" key="8">
    <source>
        <dbReference type="Proteomes" id="UP000031866"/>
    </source>
</evidence>
<dbReference type="InterPro" id="IPR011644">
    <property type="entry name" value="Heme_NO-bd"/>
</dbReference>
<dbReference type="EMBL" id="JABSXK010000001">
    <property type="protein sequence ID" value="NRV10144.1"/>
    <property type="molecule type" value="Genomic_DNA"/>
</dbReference>
<dbReference type="PANTHER" id="PTHR32089">
    <property type="entry name" value="METHYL-ACCEPTING CHEMOTAXIS PROTEIN MCPB"/>
    <property type="match status" value="1"/>
</dbReference>
<gene>
    <name evidence="7" type="ORF">DFH45_003107</name>
    <name evidence="6" type="ORF">LF65_04515</name>
</gene>
<dbReference type="Pfam" id="PF07700">
    <property type="entry name" value="HNOB"/>
    <property type="match status" value="1"/>
</dbReference>
<dbReference type="InterPro" id="IPR024096">
    <property type="entry name" value="NO_sig/Golgi_transp_ligand-bd"/>
</dbReference>
<dbReference type="RefSeq" id="WP_041899119.1">
    <property type="nucleotide sequence ID" value="NZ_CP010086.2"/>
</dbReference>
<evidence type="ECO:0000313" key="7">
    <source>
        <dbReference type="EMBL" id="NRV10144.1"/>
    </source>
</evidence>
<dbReference type="SUPFAM" id="SSF58104">
    <property type="entry name" value="Methyl-accepting chemotaxis protein (MCP) signaling domain"/>
    <property type="match status" value="1"/>
</dbReference>
<dbReference type="GO" id="GO:0020037">
    <property type="term" value="F:heme binding"/>
    <property type="evidence" value="ECO:0007669"/>
    <property type="project" value="InterPro"/>
</dbReference>
<dbReference type="STRING" id="1520.LF65_04515"/>
<dbReference type="KEGG" id="cbei:LF65_04515"/>
<dbReference type="AlphaFoldDB" id="A0A0B5QS28"/>
<reference evidence="6" key="2">
    <citation type="submission" date="2016-02" db="EMBL/GenBank/DDBJ databases">
        <title>Genome sequence of Clostridium beijerinckii strain 59B.</title>
        <authorList>
            <person name="Little G.T."/>
            <person name="Minton N.P."/>
        </authorList>
    </citation>
    <scope>NUCLEOTIDE SEQUENCE</scope>
    <source>
        <strain evidence="6">NCIMB 14988</strain>
    </source>
</reference>
<dbReference type="OrthoDB" id="1660488at2"/>
<organism evidence="6 8">
    <name type="scientific">Clostridium beijerinckii</name>
    <name type="common">Clostridium MP</name>
    <dbReference type="NCBI Taxonomy" id="1520"/>
    <lineage>
        <taxon>Bacteria</taxon>
        <taxon>Bacillati</taxon>
        <taxon>Bacillota</taxon>
        <taxon>Clostridia</taxon>
        <taxon>Eubacteriales</taxon>
        <taxon>Clostridiaceae</taxon>
        <taxon>Clostridium</taxon>
    </lineage>
</organism>
<dbReference type="Pfam" id="PF00015">
    <property type="entry name" value="MCPsignal"/>
    <property type="match status" value="1"/>
</dbReference>
<proteinExistence type="predicted"/>
<evidence type="ECO:0000313" key="6">
    <source>
        <dbReference type="EMBL" id="AJH01052.1"/>
    </source>
</evidence>
<dbReference type="PANTHER" id="PTHR32089:SF112">
    <property type="entry name" value="LYSOZYME-LIKE PROTEIN-RELATED"/>
    <property type="match status" value="1"/>
</dbReference>
<keyword evidence="1 2" id="KW-0807">Transducer</keyword>
<keyword evidence="4" id="KW-0472">Membrane</keyword>
<dbReference type="GO" id="GO:0016020">
    <property type="term" value="C:membrane"/>
    <property type="evidence" value="ECO:0007669"/>
    <property type="project" value="InterPro"/>
</dbReference>
<feature type="domain" description="Methyl-accepting transducer" evidence="5">
    <location>
        <begin position="313"/>
        <end position="563"/>
    </location>
</feature>
<dbReference type="EMBL" id="CP010086">
    <property type="protein sequence ID" value="AJH01052.1"/>
    <property type="molecule type" value="Genomic_DNA"/>
</dbReference>
<dbReference type="GO" id="GO:0007165">
    <property type="term" value="P:signal transduction"/>
    <property type="evidence" value="ECO:0007669"/>
    <property type="project" value="UniProtKB-KW"/>
</dbReference>
<feature type="transmembrane region" description="Helical" evidence="4">
    <location>
        <begin position="198"/>
        <end position="220"/>
    </location>
</feature>
<keyword evidence="4" id="KW-0812">Transmembrane</keyword>
<feature type="coiled-coil region" evidence="3">
    <location>
        <begin position="339"/>
        <end position="390"/>
    </location>
</feature>
<reference evidence="8" key="1">
    <citation type="submission" date="2014-12" db="EMBL/GenBank/DDBJ databases">
        <title>Genome sequence of Clostridium beijerinckii strain 59B.</title>
        <authorList>
            <person name="Little G.T."/>
            <person name="Minton N.P."/>
        </authorList>
    </citation>
    <scope>NUCLEOTIDE SEQUENCE [LARGE SCALE GENOMIC DNA]</scope>
    <source>
        <strain evidence="8">59B</strain>
    </source>
</reference>
<dbReference type="Gene3D" id="3.90.1520.10">
    <property type="entry name" value="H-NOX domain"/>
    <property type="match status" value="1"/>
</dbReference>
<dbReference type="InterPro" id="IPR004089">
    <property type="entry name" value="MCPsignal_dom"/>
</dbReference>
<evidence type="ECO:0000259" key="5">
    <source>
        <dbReference type="PROSITE" id="PS50111"/>
    </source>
</evidence>
<accession>A0A0B5QS28</accession>
<dbReference type="Proteomes" id="UP000821656">
    <property type="component" value="Unassembled WGS sequence"/>
</dbReference>
<evidence type="ECO:0000256" key="4">
    <source>
        <dbReference type="SAM" id="Phobius"/>
    </source>
</evidence>
<evidence type="ECO:0000256" key="2">
    <source>
        <dbReference type="PROSITE-ProRule" id="PRU00284"/>
    </source>
</evidence>
<evidence type="ECO:0000256" key="1">
    <source>
        <dbReference type="ARBA" id="ARBA00023224"/>
    </source>
</evidence>
<dbReference type="PROSITE" id="PS50111">
    <property type="entry name" value="CHEMOTAXIS_TRANSDUC_2"/>
    <property type="match status" value="1"/>
</dbReference>
<keyword evidence="3" id="KW-0175">Coiled coil</keyword>
<dbReference type="SMART" id="SM00283">
    <property type="entry name" value="MA"/>
    <property type="match status" value="1"/>
</dbReference>
<protein>
    <submittedName>
        <fullName evidence="6 7">Chemotaxis protein</fullName>
    </submittedName>
</protein>
<sequence length="599" mass="66797">MKGTVVSTWMKTNRKLFGDSIVNEAMDYIGWGKTKIFSPIENVDDGEVKKIISYIAKSQNIEVGALWRKIGQDNIKAFSHDYPAFFKHDNAYSFLKSMFDVHVVMTKKFAGAKPPLVSIEPISSREAIFSYNSSRGMFDYFLGMLQGTCEHFNEKVDIKEISRTSSELKLKLTFERDVYYNKKYFFNRVFSLGIIKSFGAKTGVFSFIISAMVFLMMLGINNITKVLIGSLVSGLATFVGVSLMMSPIGKIKEEIERIIKNEYNIDGKITTNDFFEEIYDLLKEHKKVIQADFVGFKGVTDEMNTFVNTINEISDSMNHTSTEISGVVEQVANGAVTQAQNTDKAVQALNGNIEALRNIVENENENKSELEDAMLKINNSYENVENASKNILKSLQSFNEVKEKGTQLEGKAKDINNIVSIVSGIAEQTNLLALNASIEAARAGEQGKGFAVVAESIRKLAEQSKEAVLDINSNLAQFVKEIGLLVDHIDVQYNVLEKETNNLDIVRNISYEANQSVQSVATSMIETISKLNIEADSISDVYDSIESLAAIAEENSASSEEVSASVINYTNEIKKLIDNISDFKGITKTFKNDLEKYKI</sequence>
<dbReference type="Proteomes" id="UP000031866">
    <property type="component" value="Chromosome"/>
</dbReference>
<dbReference type="Gene3D" id="1.10.287.950">
    <property type="entry name" value="Methyl-accepting chemotaxis protein"/>
    <property type="match status" value="1"/>
</dbReference>
<evidence type="ECO:0000256" key="3">
    <source>
        <dbReference type="SAM" id="Coils"/>
    </source>
</evidence>
<keyword evidence="4" id="KW-1133">Transmembrane helix</keyword>
<dbReference type="SUPFAM" id="SSF111126">
    <property type="entry name" value="Ligand-binding domain in the NO signalling and Golgi transport"/>
    <property type="match status" value="1"/>
</dbReference>
<feature type="transmembrane region" description="Helical" evidence="4">
    <location>
        <begin position="226"/>
        <end position="245"/>
    </location>
</feature>
<reference evidence="7" key="3">
    <citation type="submission" date="2020-05" db="EMBL/GenBank/DDBJ databases">
        <title>Genomic insights into acetone-butanol-ethanol (ABE) fermentation by sequencing solventogenic clostridia strains.</title>
        <authorList>
            <person name="Brown S."/>
        </authorList>
    </citation>
    <scope>NUCLEOTIDE SEQUENCE</scope>
    <source>
        <strain evidence="7">DJ126</strain>
    </source>
</reference>
<dbReference type="InterPro" id="IPR038158">
    <property type="entry name" value="H-NOX_domain_sf"/>
</dbReference>